<evidence type="ECO:0000313" key="2">
    <source>
        <dbReference type="EMBL" id="RUT29833.1"/>
    </source>
</evidence>
<dbReference type="AlphaFoldDB" id="A0A433X718"/>
<accession>A0A433X718</accession>
<sequence>MFTWLAEQRITEAIDRGELEDLPGKGEPLQMEDLSHIPEDLRIAYKVMKNAGYVPEELTLRGECLQLEDLLQACNDPGEKQRLYKQLNEKTVRLRMMIAERRLTENTAFQQYEPAISGRFE</sequence>
<feature type="domain" description="DnaJ homologue subfamily C member 28 conserved" evidence="1">
    <location>
        <begin position="5"/>
        <end position="71"/>
    </location>
</feature>
<name>A0A433X718_9BACL</name>
<dbReference type="RefSeq" id="WP_127199777.1">
    <property type="nucleotide sequence ID" value="NZ_RZNX01000005.1"/>
</dbReference>
<dbReference type="Proteomes" id="UP000272464">
    <property type="component" value="Unassembled WGS sequence"/>
</dbReference>
<dbReference type="EMBL" id="RZNX01000005">
    <property type="protein sequence ID" value="RUT29833.1"/>
    <property type="molecule type" value="Genomic_DNA"/>
</dbReference>
<evidence type="ECO:0000313" key="3">
    <source>
        <dbReference type="Proteomes" id="UP000272464"/>
    </source>
</evidence>
<dbReference type="PANTHER" id="PTHR39158">
    <property type="entry name" value="OS08G0560600 PROTEIN"/>
    <property type="match status" value="1"/>
</dbReference>
<evidence type="ECO:0000259" key="1">
    <source>
        <dbReference type="Pfam" id="PF09350"/>
    </source>
</evidence>
<dbReference type="Pfam" id="PF09350">
    <property type="entry name" value="DJC28_CD"/>
    <property type="match status" value="1"/>
</dbReference>
<organism evidence="2 3">
    <name type="scientific">Paenibacillus zeisoli</name>
    <dbReference type="NCBI Taxonomy" id="2496267"/>
    <lineage>
        <taxon>Bacteria</taxon>
        <taxon>Bacillati</taxon>
        <taxon>Bacillota</taxon>
        <taxon>Bacilli</taxon>
        <taxon>Bacillales</taxon>
        <taxon>Paenibacillaceae</taxon>
        <taxon>Paenibacillus</taxon>
    </lineage>
</organism>
<dbReference type="InterPro" id="IPR052573">
    <property type="entry name" value="DnaJ_C_subfamily_28"/>
</dbReference>
<dbReference type="InterPro" id="IPR018961">
    <property type="entry name" value="DnaJ_homolog_subfam-C_membr-28"/>
</dbReference>
<dbReference type="OrthoDB" id="9798476at2"/>
<keyword evidence="3" id="KW-1185">Reference proteome</keyword>
<dbReference type="PANTHER" id="PTHR39158:SF1">
    <property type="entry name" value="DNAJ HOMOLOG SUBFAMILY C MEMBER 28"/>
    <property type="match status" value="1"/>
</dbReference>
<protein>
    <submittedName>
        <fullName evidence="2">DUF1992 domain-containing protein</fullName>
    </submittedName>
</protein>
<reference evidence="2 3" key="1">
    <citation type="submission" date="2018-12" db="EMBL/GenBank/DDBJ databases">
        <authorList>
            <person name="Sun L."/>
            <person name="Chen Z."/>
        </authorList>
    </citation>
    <scope>NUCLEOTIDE SEQUENCE [LARGE SCALE GENOMIC DNA]</scope>
    <source>
        <strain evidence="2 3">3-5-3</strain>
    </source>
</reference>
<proteinExistence type="predicted"/>
<comment type="caution">
    <text evidence="2">The sequence shown here is derived from an EMBL/GenBank/DDBJ whole genome shotgun (WGS) entry which is preliminary data.</text>
</comment>
<gene>
    <name evidence="2" type="ORF">EJP77_13505</name>
</gene>